<dbReference type="KEGG" id="cic:CICLE_v10017427mg"/>
<evidence type="ECO:0000313" key="2">
    <source>
        <dbReference type="Proteomes" id="UP000030687"/>
    </source>
</evidence>
<dbReference type="Proteomes" id="UP000030687">
    <property type="component" value="Unassembled WGS sequence"/>
</dbReference>
<evidence type="ECO:0000313" key="1">
    <source>
        <dbReference type="EMBL" id="ESR62098.1"/>
    </source>
</evidence>
<dbReference type="Gramene" id="ESR62098">
    <property type="protein sequence ID" value="ESR62098"/>
    <property type="gene ID" value="CICLE_v10017427mg"/>
</dbReference>
<reference evidence="1 2" key="1">
    <citation type="submission" date="2013-10" db="EMBL/GenBank/DDBJ databases">
        <authorList>
            <consortium name="International Citrus Genome Consortium"/>
            <person name="Jenkins J."/>
            <person name="Schmutz J."/>
            <person name="Prochnik S."/>
            <person name="Rokhsar D."/>
            <person name="Gmitter F."/>
            <person name="Ollitrault P."/>
            <person name="Machado M."/>
            <person name="Talon M."/>
            <person name="Wincker P."/>
            <person name="Jaillon O."/>
            <person name="Morgante M."/>
        </authorList>
    </citation>
    <scope>NUCLEOTIDE SEQUENCE</scope>
    <source>
        <strain evidence="2">cv. Clemenules</strain>
    </source>
</reference>
<dbReference type="AlphaFoldDB" id="V4TNL4"/>
<keyword evidence="2" id="KW-1185">Reference proteome</keyword>
<sequence>MLFGDPRDHADLARLDLNQRICRERSREWAHGVSHSAAVAPYSLQRLSHLRIKRYSTALCAL</sequence>
<dbReference type="InParanoid" id="V4TNL4"/>
<organism evidence="1 2">
    <name type="scientific">Citrus clementina</name>
    <name type="common">Clementine</name>
    <name type="synonym">Citrus deliciosa x Citrus sinensis</name>
    <dbReference type="NCBI Taxonomy" id="85681"/>
    <lineage>
        <taxon>Eukaryota</taxon>
        <taxon>Viridiplantae</taxon>
        <taxon>Streptophyta</taxon>
        <taxon>Embryophyta</taxon>
        <taxon>Tracheophyta</taxon>
        <taxon>Spermatophyta</taxon>
        <taxon>Magnoliopsida</taxon>
        <taxon>eudicotyledons</taxon>
        <taxon>Gunneridae</taxon>
        <taxon>Pentapetalae</taxon>
        <taxon>rosids</taxon>
        <taxon>malvids</taxon>
        <taxon>Sapindales</taxon>
        <taxon>Rutaceae</taxon>
        <taxon>Aurantioideae</taxon>
        <taxon>Citrus</taxon>
    </lineage>
</organism>
<dbReference type="EMBL" id="KI536312">
    <property type="protein sequence ID" value="ESR62098.1"/>
    <property type="molecule type" value="Genomic_DNA"/>
</dbReference>
<accession>V4TNL4</accession>
<gene>
    <name evidence="1" type="ORF">CICLE_v10017427mg</name>
</gene>
<protein>
    <submittedName>
        <fullName evidence="1">Uncharacterized protein</fullName>
    </submittedName>
</protein>
<name>V4TNL4_CITCL</name>
<proteinExistence type="predicted"/>